<protein>
    <recommendedName>
        <fullName evidence="4">T9SS type A sorting domain-containing protein</fullName>
    </recommendedName>
</protein>
<dbReference type="RefSeq" id="WP_169531969.1">
    <property type="nucleotide sequence ID" value="NZ_JABBGH010000002.1"/>
</dbReference>
<comment type="caution">
    <text evidence="2">The sequence shown here is derived from an EMBL/GenBank/DDBJ whole genome shotgun (WGS) entry which is preliminary data.</text>
</comment>
<evidence type="ECO:0000313" key="3">
    <source>
        <dbReference type="Proteomes" id="UP000559626"/>
    </source>
</evidence>
<feature type="signal peptide" evidence="1">
    <location>
        <begin position="1"/>
        <end position="26"/>
    </location>
</feature>
<evidence type="ECO:0000256" key="1">
    <source>
        <dbReference type="SAM" id="SignalP"/>
    </source>
</evidence>
<gene>
    <name evidence="2" type="ORF">HHL22_14000</name>
</gene>
<feature type="chain" id="PRO_5031282316" description="T9SS type A sorting domain-containing protein" evidence="1">
    <location>
        <begin position="27"/>
        <end position="126"/>
    </location>
</feature>
<sequence>MRCFLKGSAGLSFQFFLASATCPVAAQQAPAAGVLTACGPASLRLHVANSDSLPGQVSVVRLATGQPLFTATYRAPYGHRFDFAGVPAGMYLVRLRLGSTRTKYRVWMSEQAQLTLAPAGLSLTRR</sequence>
<proteinExistence type="predicted"/>
<keyword evidence="3" id="KW-1185">Reference proteome</keyword>
<dbReference type="EMBL" id="JABBGH010000002">
    <property type="protein sequence ID" value="NML66321.1"/>
    <property type="molecule type" value="Genomic_DNA"/>
</dbReference>
<keyword evidence="1" id="KW-0732">Signal</keyword>
<dbReference type="Proteomes" id="UP000559626">
    <property type="component" value="Unassembled WGS sequence"/>
</dbReference>
<name>A0A7Y0AFF2_9BACT</name>
<accession>A0A7Y0AFF2</accession>
<reference evidence="2 3" key="1">
    <citation type="submission" date="2020-04" db="EMBL/GenBank/DDBJ databases">
        <title>Hymenobacter polaris sp. nov., isolated from Arctic soil.</title>
        <authorList>
            <person name="Dahal R.H."/>
        </authorList>
    </citation>
    <scope>NUCLEOTIDE SEQUENCE [LARGE SCALE GENOMIC DNA]</scope>
    <source>
        <strain evidence="2 3">RP-2-7</strain>
    </source>
</reference>
<organism evidence="2 3">
    <name type="scientific">Hymenobacter polaris</name>
    <dbReference type="NCBI Taxonomy" id="2682546"/>
    <lineage>
        <taxon>Bacteria</taxon>
        <taxon>Pseudomonadati</taxon>
        <taxon>Bacteroidota</taxon>
        <taxon>Cytophagia</taxon>
        <taxon>Cytophagales</taxon>
        <taxon>Hymenobacteraceae</taxon>
        <taxon>Hymenobacter</taxon>
    </lineage>
</organism>
<dbReference type="AlphaFoldDB" id="A0A7Y0AFF2"/>
<evidence type="ECO:0000313" key="2">
    <source>
        <dbReference type="EMBL" id="NML66321.1"/>
    </source>
</evidence>
<evidence type="ECO:0008006" key="4">
    <source>
        <dbReference type="Google" id="ProtNLM"/>
    </source>
</evidence>